<name>A0A2S2PGH2_SCHGA</name>
<organism evidence="2">
    <name type="scientific">Schizaphis graminum</name>
    <name type="common">Green bug aphid</name>
    <dbReference type="NCBI Taxonomy" id="13262"/>
    <lineage>
        <taxon>Eukaryota</taxon>
        <taxon>Metazoa</taxon>
        <taxon>Ecdysozoa</taxon>
        <taxon>Arthropoda</taxon>
        <taxon>Hexapoda</taxon>
        <taxon>Insecta</taxon>
        <taxon>Pterygota</taxon>
        <taxon>Neoptera</taxon>
        <taxon>Paraneoptera</taxon>
        <taxon>Hemiptera</taxon>
        <taxon>Sternorrhyncha</taxon>
        <taxon>Aphidomorpha</taxon>
        <taxon>Aphidoidea</taxon>
        <taxon>Aphididae</taxon>
        <taxon>Aphidini</taxon>
        <taxon>Schizaphis</taxon>
    </lineage>
</organism>
<evidence type="ECO:0000313" key="2">
    <source>
        <dbReference type="EMBL" id="MBY28515.1"/>
    </source>
</evidence>
<feature type="region of interest" description="Disordered" evidence="1">
    <location>
        <begin position="1"/>
        <end position="59"/>
    </location>
</feature>
<reference evidence="2" key="1">
    <citation type="submission" date="2018-04" db="EMBL/GenBank/DDBJ databases">
        <title>Transcriptome of Schizaphis graminum biotype I.</title>
        <authorList>
            <person name="Scully E.D."/>
            <person name="Geib S.M."/>
            <person name="Palmer N.A."/>
            <person name="Koch K."/>
            <person name="Bradshaw J."/>
            <person name="Heng-Moss T."/>
            <person name="Sarath G."/>
        </authorList>
    </citation>
    <scope>NUCLEOTIDE SEQUENCE</scope>
</reference>
<gene>
    <name evidence="2" type="ORF">g.11760</name>
</gene>
<evidence type="ECO:0000256" key="1">
    <source>
        <dbReference type="SAM" id="MobiDB-lite"/>
    </source>
</evidence>
<protein>
    <submittedName>
        <fullName evidence="2">Uncharacterized protein</fullName>
    </submittedName>
</protein>
<sequence>MLGATESVRAPLDRPCPDVDSDRSARPAGRSCCNAAADPHPPGHGQRARASKRERRQPGEAVCVRARLCVPGSCVRVCARVLCASATVLAGCCRSAARSPLPLAI</sequence>
<proteinExistence type="predicted"/>
<accession>A0A2S2PGH2</accession>
<feature type="compositionally biased region" description="Basic and acidic residues" evidence="1">
    <location>
        <begin position="11"/>
        <end position="25"/>
    </location>
</feature>
<dbReference type="AlphaFoldDB" id="A0A2S2PGH2"/>
<dbReference type="EMBL" id="GGMR01015896">
    <property type="protein sequence ID" value="MBY28515.1"/>
    <property type="molecule type" value="Transcribed_RNA"/>
</dbReference>
<feature type="compositionally biased region" description="Basic residues" evidence="1">
    <location>
        <begin position="46"/>
        <end position="55"/>
    </location>
</feature>